<evidence type="ECO:0000313" key="3">
    <source>
        <dbReference type="EMBL" id="KAL2063927.1"/>
    </source>
</evidence>
<feature type="compositionally biased region" description="Basic residues" evidence="2">
    <location>
        <begin position="226"/>
        <end position="235"/>
    </location>
</feature>
<evidence type="ECO:0000256" key="2">
    <source>
        <dbReference type="SAM" id="MobiDB-lite"/>
    </source>
</evidence>
<accession>A0ABR4C2L1</accession>
<reference evidence="3 4" key="1">
    <citation type="journal article" date="2024" name="Commun. Biol.">
        <title>Comparative genomic analysis of thermophilic fungi reveals convergent evolutionary adaptations and gene losses.</title>
        <authorList>
            <person name="Steindorff A.S."/>
            <person name="Aguilar-Pontes M.V."/>
            <person name="Robinson A.J."/>
            <person name="Andreopoulos B."/>
            <person name="LaButti K."/>
            <person name="Kuo A."/>
            <person name="Mondo S."/>
            <person name="Riley R."/>
            <person name="Otillar R."/>
            <person name="Haridas S."/>
            <person name="Lipzen A."/>
            <person name="Grimwood J."/>
            <person name="Schmutz J."/>
            <person name="Clum A."/>
            <person name="Reid I.D."/>
            <person name="Moisan M.C."/>
            <person name="Butler G."/>
            <person name="Nguyen T.T.M."/>
            <person name="Dewar K."/>
            <person name="Conant G."/>
            <person name="Drula E."/>
            <person name="Henrissat B."/>
            <person name="Hansel C."/>
            <person name="Singer S."/>
            <person name="Hutchinson M.I."/>
            <person name="de Vries R.P."/>
            <person name="Natvig D.O."/>
            <person name="Powell A.J."/>
            <person name="Tsang A."/>
            <person name="Grigoriev I.V."/>
        </authorList>
    </citation>
    <scope>NUCLEOTIDE SEQUENCE [LARGE SCALE GENOMIC DNA]</scope>
    <source>
        <strain evidence="3 4">CBS 494.80</strain>
    </source>
</reference>
<name>A0ABR4C2L1_9HELO</name>
<evidence type="ECO:0000313" key="4">
    <source>
        <dbReference type="Proteomes" id="UP001595075"/>
    </source>
</evidence>
<feature type="compositionally biased region" description="Polar residues" evidence="2">
    <location>
        <begin position="239"/>
        <end position="254"/>
    </location>
</feature>
<feature type="region of interest" description="Disordered" evidence="2">
    <location>
        <begin position="1212"/>
        <end position="1240"/>
    </location>
</feature>
<feature type="coiled-coil region" evidence="1">
    <location>
        <begin position="1546"/>
        <end position="1580"/>
    </location>
</feature>
<feature type="compositionally biased region" description="Basic residues" evidence="2">
    <location>
        <begin position="112"/>
        <end position="126"/>
    </location>
</feature>
<comment type="caution">
    <text evidence="3">The sequence shown here is derived from an EMBL/GenBank/DDBJ whole genome shotgun (WGS) entry which is preliminary data.</text>
</comment>
<dbReference type="Proteomes" id="UP001595075">
    <property type="component" value="Unassembled WGS sequence"/>
</dbReference>
<evidence type="ECO:0000256" key="1">
    <source>
        <dbReference type="SAM" id="Coils"/>
    </source>
</evidence>
<organism evidence="3 4">
    <name type="scientific">Oculimacula yallundae</name>
    <dbReference type="NCBI Taxonomy" id="86028"/>
    <lineage>
        <taxon>Eukaryota</taxon>
        <taxon>Fungi</taxon>
        <taxon>Dikarya</taxon>
        <taxon>Ascomycota</taxon>
        <taxon>Pezizomycotina</taxon>
        <taxon>Leotiomycetes</taxon>
        <taxon>Helotiales</taxon>
        <taxon>Ploettnerulaceae</taxon>
        <taxon>Oculimacula</taxon>
    </lineage>
</organism>
<keyword evidence="4" id="KW-1185">Reference proteome</keyword>
<feature type="compositionally biased region" description="Low complexity" evidence="2">
    <location>
        <begin position="205"/>
        <end position="216"/>
    </location>
</feature>
<gene>
    <name evidence="3" type="ORF">VTL71DRAFT_4421</name>
</gene>
<feature type="region of interest" description="Disordered" evidence="2">
    <location>
        <begin position="96"/>
        <end position="295"/>
    </location>
</feature>
<sequence length="1696" mass="186405">MSTSKRSHRRILSTASRLNRGVVVAGAVDASSNSGSVSKPASGLESMSMPMHSQDVPAPLQMRKGKAKTKMEMEMVAGEGPLGGNSRSEDAMSVLLNSKPPEDKDGDEVFAGKRRTSTPSKVKRSLRATCEDVLEDTEDGGSNVYRSPPAPIPAPLNIPAKKTKGKAESNDKPGSGTQAQYRDMPTAEIDLNPKSPKSPKTDQQSTSTNPNHTTSSALQPEDVWPKKNKSKKIPKSLKTDQQSTSLHHATSSEVQPEDVLPKKKSKKKKKRKSSAAKGGEKFIPPAVIRSPTQEEKQERWVKTFALYDNQFQIAYEKISEEVAAGGTGGESLGVSAEAFGEMVEKARIRNGAPLVGHASESADVDEYIRREFAVSDQQMPRKRSSKAEPITEFLQKSNVKVDGKDAAVGRAQDFWAEPNQILGQAGKDLNHTFKTALDRAAGAKIGSPGPVGALQAGTILGLAGKEGAEAVEAAKRSVVKGKECEGGVKLCDELASLTVREENRQPSTVQVSYKEGNGMESDNLDSTPLRRRIAQIKAKALTISYTPLELQFHLSIMFPKPAFNATWFSTSIISQINTHPKFLDVIPLHNTDLVTCTEHFMSKLYPMFNMHDDSEASKIHIWVLWLNGCEVLWRLIHDSLRARNYTRKIGLYKIDQAVIAFMMVALPKHDDLKGWQDMVAVLSIFTLWFVEEYHWAGGDFDEVIKSAEVVFPDQGSLMRAINHAIGTQHLAFPAREPIIKNAIAESAWSKEIEVFEEDNYERKLAGYGSELSEVMQFLDYIIDGLREVFSITSATSPERAAEVWAALKCFEKCGFALWNLVQDYYEVLSNYENGLGVMVQHLGFAMENEIPTSEAWRVEVFRTLTLWFVKQWKNTDGDLAAINQVVLKELPNLNEDLEGFMISEGGLTGWPELLAQPMVRRNMPSHKGDVVRCRLRKPISRYPSIKQALADMGKSSTTAAISTEPATPTNLLNSTPRGVLDIKDTKGTKVTSIDVFGHNIAQVVTSLERIIDDIRATDPGTKPRKAIELKFMSCAYALWEQVKKVIQPGPTSPSAPLRDRPHTGLDMMCFTALNTLDDTGLSGDKRLKLLLRLSMWFLLKWRGLGGDLEKVNKEALLELPTGNEDLELFAAEQWKDVGIDWGVGDWMDASTSTDTSTFKSTSTSNVADKHNADIAEAINKAVERLEKVVKGTAAAVSKPMLEVQTVKKQKKQKKVEEDAAVPDASLTTPSVKKQQKVEKGTAIPEAKLEVPTVKKQGKTKEDTVILDAKLEIPTVKKQNKVKEDTADPEAQVEILTVKKQEMLKEDTVVPEAKLEISTIKQGKVTEADKLDKIHENMEYIVPSFIPGAPGPYRDAPAAVSSWKVNSTTISSSSQEKISAHNQMGSNILQVFAEKANPPSIDINENENANPQQENEYQQNLDIEIDNEDNMPQSTIPPTPPMTSEELNAQPGIERDLITIHNSLATLEHNLYKVDTALYGQSTTPFIARFNADVDSDDSTEAAHHLNTDSRTAGLLVVSDYLVAQLKDAQTQIAGVDSKIGTLSTAIAELHRENQELKTGIKALNEKMGRSEEEKERMPRELLEEVKGLKAEIEIMGSRYEAGEKEKVVWVEKARELKGVVDRAREVGGLSEVLWPQGDGFEGIECAKGEVKADGIAGASENGGNGGKKGKGRRELYVKVGNQAGRGQGGGGFCAIM</sequence>
<keyword evidence="1" id="KW-0175">Coiled coil</keyword>
<feature type="compositionally biased region" description="Low complexity" evidence="2">
    <location>
        <begin position="27"/>
        <end position="38"/>
    </location>
</feature>
<feature type="region of interest" description="Disordered" evidence="2">
    <location>
        <begin position="27"/>
        <end position="70"/>
    </location>
</feature>
<proteinExistence type="predicted"/>
<dbReference type="EMBL" id="JAZHXI010000014">
    <property type="protein sequence ID" value="KAL2063927.1"/>
    <property type="molecule type" value="Genomic_DNA"/>
</dbReference>
<protein>
    <submittedName>
        <fullName evidence="3">Uncharacterized protein</fullName>
    </submittedName>
</protein>
<feature type="compositionally biased region" description="Basic residues" evidence="2">
    <location>
        <begin position="262"/>
        <end position="274"/>
    </location>
</feature>